<evidence type="ECO:0000259" key="11">
    <source>
        <dbReference type="PROSITE" id="PS51140"/>
    </source>
</evidence>
<dbReference type="SMART" id="SM00546">
    <property type="entry name" value="CUE"/>
    <property type="match status" value="1"/>
</dbReference>
<dbReference type="GO" id="GO:0070062">
    <property type="term" value="C:extracellular exosome"/>
    <property type="evidence" value="ECO:0007669"/>
    <property type="project" value="TreeGrafter"/>
</dbReference>
<reference evidence="12" key="5">
    <citation type="submission" date="2025-09" db="UniProtKB">
        <authorList>
            <consortium name="Ensembl"/>
        </authorList>
    </citation>
    <scope>IDENTIFICATION</scope>
</reference>
<dbReference type="PROSITE" id="PS50199">
    <property type="entry name" value="ZF_RANBP2_2"/>
    <property type="match status" value="1"/>
</dbReference>
<dbReference type="PANTHER" id="PTHR46253">
    <property type="entry name" value="TGF-BETA-ACTIVATED KINASE 1 AND MAP3K7-BINDING PROTEIN TAB"/>
    <property type="match status" value="1"/>
</dbReference>
<dbReference type="PROSITE" id="PS01358">
    <property type="entry name" value="ZF_RANBP2_1"/>
    <property type="match status" value="1"/>
</dbReference>
<feature type="compositionally biased region" description="Low complexity" evidence="9">
    <location>
        <begin position="295"/>
        <end position="319"/>
    </location>
</feature>
<gene>
    <name evidence="12" type="primary">tab3</name>
</gene>
<dbReference type="PROSITE" id="PS51140">
    <property type="entry name" value="CUE"/>
    <property type="match status" value="1"/>
</dbReference>
<keyword evidence="3 7" id="KW-0863">Zinc-finger</keyword>
<evidence type="ECO:0000256" key="2">
    <source>
        <dbReference type="ARBA" id="ARBA00022723"/>
    </source>
</evidence>
<feature type="region of interest" description="Disordered" evidence="9">
    <location>
        <begin position="646"/>
        <end position="709"/>
    </location>
</feature>
<feature type="region of interest" description="Disordered" evidence="9">
    <location>
        <begin position="498"/>
        <end position="536"/>
    </location>
</feature>
<feature type="region of interest" description="Disordered" evidence="9">
    <location>
        <begin position="433"/>
        <end position="452"/>
    </location>
</feature>
<organism evidence="12 13">
    <name type="scientific">Callorhinchus milii</name>
    <name type="common">Ghost shark</name>
    <dbReference type="NCBI Taxonomy" id="7868"/>
    <lineage>
        <taxon>Eukaryota</taxon>
        <taxon>Metazoa</taxon>
        <taxon>Chordata</taxon>
        <taxon>Craniata</taxon>
        <taxon>Vertebrata</taxon>
        <taxon>Chondrichthyes</taxon>
        <taxon>Holocephali</taxon>
        <taxon>Chimaeriformes</taxon>
        <taxon>Callorhinchidae</taxon>
        <taxon>Callorhinchus</taxon>
    </lineage>
</organism>
<dbReference type="InterPro" id="IPR036443">
    <property type="entry name" value="Znf_RanBP2_sf"/>
</dbReference>
<keyword evidence="1" id="KW-0597">Phosphoprotein</keyword>
<evidence type="ECO:0000313" key="12">
    <source>
        <dbReference type="Ensembl" id="ENSCMIP00000005123.1"/>
    </source>
</evidence>
<feature type="coiled-coil region" evidence="8">
    <location>
        <begin position="545"/>
        <end position="586"/>
    </location>
</feature>
<accession>A0A4W3GMN3</accession>
<dbReference type="InterPro" id="IPR041911">
    <property type="entry name" value="TAB2/3_CUE"/>
</dbReference>
<dbReference type="FunCoup" id="A0A4W3GMN3">
    <property type="interactions" value="181"/>
</dbReference>
<dbReference type="OrthoDB" id="6288762at2759"/>
<dbReference type="Pfam" id="PF02845">
    <property type="entry name" value="CUE"/>
    <property type="match status" value="1"/>
</dbReference>
<feature type="region of interest" description="Disordered" evidence="9">
    <location>
        <begin position="195"/>
        <end position="345"/>
    </location>
</feature>
<feature type="compositionally biased region" description="Low complexity" evidence="9">
    <location>
        <begin position="373"/>
        <end position="395"/>
    </location>
</feature>
<feature type="compositionally biased region" description="Polar residues" evidence="9">
    <location>
        <begin position="439"/>
        <end position="452"/>
    </location>
</feature>
<name>A0A4W3GMN3_CALMI</name>
<feature type="compositionally biased region" description="Polar residues" evidence="9">
    <location>
        <begin position="195"/>
        <end position="204"/>
    </location>
</feature>
<keyword evidence="5" id="KW-0832">Ubl conjugation</keyword>
<dbReference type="STRING" id="7868.ENSCMIP00000005123"/>
<dbReference type="GO" id="GO:0005829">
    <property type="term" value="C:cytosol"/>
    <property type="evidence" value="ECO:0007669"/>
    <property type="project" value="UniProtKB-ARBA"/>
</dbReference>
<dbReference type="CTD" id="257397"/>
<protein>
    <submittedName>
        <fullName evidence="12">TGF-beta activated kinase 1 (MAP3K7) binding protein 3</fullName>
    </submittedName>
</protein>
<dbReference type="Gene3D" id="1.10.8.10">
    <property type="entry name" value="DNA helicase RuvA subunit, C-terminal domain"/>
    <property type="match status" value="1"/>
</dbReference>
<feature type="region of interest" description="Disordered" evidence="9">
    <location>
        <begin position="372"/>
        <end position="417"/>
    </location>
</feature>
<dbReference type="SUPFAM" id="SSF90209">
    <property type="entry name" value="Ran binding protein zinc finger-like"/>
    <property type="match status" value="1"/>
</dbReference>
<dbReference type="OMA" id="WACNLCT"/>
<keyword evidence="2" id="KW-0479">Metal-binding</keyword>
<keyword evidence="13" id="KW-1185">Reference proteome</keyword>
<evidence type="ECO:0000256" key="9">
    <source>
        <dbReference type="SAM" id="MobiDB-lite"/>
    </source>
</evidence>
<dbReference type="GO" id="GO:0043130">
    <property type="term" value="F:ubiquitin binding"/>
    <property type="evidence" value="ECO:0007669"/>
    <property type="project" value="InterPro"/>
</dbReference>
<dbReference type="Ensembl" id="ENSCMIT00000005305.1">
    <property type="protein sequence ID" value="ENSCMIP00000005123.1"/>
    <property type="gene ID" value="ENSCMIG00000003021.1"/>
</dbReference>
<evidence type="ECO:0000256" key="6">
    <source>
        <dbReference type="ARBA" id="ARBA00023054"/>
    </source>
</evidence>
<proteinExistence type="predicted"/>
<feature type="compositionally biased region" description="Low complexity" evidence="9">
    <location>
        <begin position="267"/>
        <end position="286"/>
    </location>
</feature>
<feature type="compositionally biased region" description="Basic and acidic residues" evidence="9">
    <location>
        <begin position="520"/>
        <end position="529"/>
    </location>
</feature>
<dbReference type="InterPro" id="IPR001876">
    <property type="entry name" value="Znf_RanBP2"/>
</dbReference>
<feature type="domain" description="CUE" evidence="11">
    <location>
        <begin position="8"/>
        <end position="51"/>
    </location>
</feature>
<dbReference type="GeneTree" id="ENSGT00940000159499"/>
<evidence type="ECO:0000256" key="4">
    <source>
        <dbReference type="ARBA" id="ARBA00022833"/>
    </source>
</evidence>
<dbReference type="InParanoid" id="A0A4W3GMN3"/>
<dbReference type="RefSeq" id="XP_042190059.1">
    <property type="nucleotide sequence ID" value="XM_042334125.1"/>
</dbReference>
<dbReference type="SMART" id="SM00547">
    <property type="entry name" value="ZnF_RBZ"/>
    <property type="match status" value="1"/>
</dbReference>
<evidence type="ECO:0000256" key="8">
    <source>
        <dbReference type="SAM" id="Coils"/>
    </source>
</evidence>
<dbReference type="GO" id="GO:0008270">
    <property type="term" value="F:zinc ion binding"/>
    <property type="evidence" value="ECO:0007669"/>
    <property type="project" value="UniProtKB-KW"/>
</dbReference>
<feature type="compositionally biased region" description="Polar residues" evidence="9">
    <location>
        <begin position="396"/>
        <end position="417"/>
    </location>
</feature>
<feature type="compositionally biased region" description="Polar residues" evidence="9">
    <location>
        <begin position="233"/>
        <end position="254"/>
    </location>
</feature>
<keyword evidence="6 8" id="KW-0175">Coiled coil</keyword>
<feature type="domain" description="RanBP2-type" evidence="10">
    <location>
        <begin position="709"/>
        <end position="739"/>
    </location>
</feature>
<evidence type="ECO:0000256" key="1">
    <source>
        <dbReference type="ARBA" id="ARBA00022553"/>
    </source>
</evidence>
<reference evidence="13" key="1">
    <citation type="journal article" date="2006" name="Science">
        <title>Ancient noncoding elements conserved in the human genome.</title>
        <authorList>
            <person name="Venkatesh B."/>
            <person name="Kirkness E.F."/>
            <person name="Loh Y.H."/>
            <person name="Halpern A.L."/>
            <person name="Lee A.P."/>
            <person name="Johnson J."/>
            <person name="Dandona N."/>
            <person name="Viswanathan L.D."/>
            <person name="Tay A."/>
            <person name="Venter J.C."/>
            <person name="Strausberg R.L."/>
            <person name="Brenner S."/>
        </authorList>
    </citation>
    <scope>NUCLEOTIDE SEQUENCE [LARGE SCALE GENOMIC DNA]</scope>
</reference>
<sequence length="739" mass="81693">MAQGSQQIDIQVLHDLRQRFPEIPEGVVSQCMLQNNNNLEVCCLALAQESNKYLYGEFHSPDDTRMSRNHMLQINLGIQPPTTYQTGDGGQINGGRTLVHSTSDSHIEPQRGGGKQLVRLIQEPHSAPAVVATPSGYNPFFLSDQGRNTGTPPPQSQQPTSLQPSMNTSPMQGLSPPYQPIPRYTMNPITVTLSQNLPSGQTAPTALHIHGGPSQMQNTPYGMGNSIYIRPASQGTSGRQTPQNTAWSSGQCSLPQYNHHPPPVYQPPQSYQSSQYSPKQPQLPQQAYRSPPPSQFSSPYSSPQHQVQTNQQSHQTSHVFMPISSPTMSHLPYQPPQNYPQQGSQPMSYIPYSVSGMSKGPMKNQIEIKLETPQRSGASSTRSSSPVSSQPALRSQPTLYIATNPSGSPSRGMSGQMNIVQPQPVYSVQPTYIHHQPSRPRSSTAGSNQVNSPRVVVTQPNTKYTFKITVSPNRPPSISRGVASPTFDPGSILNLVDYQGEHPGAPEPIQPISAITGSGVDKRTEEQRRKSSSGSDDYAYTQALLLHQRARMERLLKELNLEKQKLEKLKAEVNEMEYDLMQRRLRRVNSNASIPTPEEMTKLRSLNRQLQIDIDCTLKEIDLLQSGGNFDPKAINNFYDNMGLTGPVGAVPPKSSKKDPSDTLERKARKISVTSKLKKDSSDSQAAPAEEHGHAMKYSPRPHQRDEDFEGAPWNCNSCTFLNHPALNRCEQCEMPRYT</sequence>
<dbReference type="PANTHER" id="PTHR46253:SF3">
    <property type="entry name" value="TGF-BETA-ACTIVATED KINASE 1 AND MAP3K7-BINDING PROTEIN 3"/>
    <property type="match status" value="1"/>
</dbReference>
<reference evidence="13" key="3">
    <citation type="journal article" date="2014" name="Nature">
        <title>Elephant shark genome provides unique insights into gnathostome evolution.</title>
        <authorList>
            <consortium name="International Elephant Shark Genome Sequencing Consortium"/>
            <person name="Venkatesh B."/>
            <person name="Lee A.P."/>
            <person name="Ravi V."/>
            <person name="Maurya A.K."/>
            <person name="Lian M.M."/>
            <person name="Swann J.B."/>
            <person name="Ohta Y."/>
            <person name="Flajnik M.F."/>
            <person name="Sutoh Y."/>
            <person name="Kasahara M."/>
            <person name="Hoon S."/>
            <person name="Gangu V."/>
            <person name="Roy S.W."/>
            <person name="Irimia M."/>
            <person name="Korzh V."/>
            <person name="Kondrychyn I."/>
            <person name="Lim Z.W."/>
            <person name="Tay B.H."/>
            <person name="Tohari S."/>
            <person name="Kong K.W."/>
            <person name="Ho S."/>
            <person name="Lorente-Galdos B."/>
            <person name="Quilez J."/>
            <person name="Marques-Bonet T."/>
            <person name="Raney B.J."/>
            <person name="Ingham P.W."/>
            <person name="Tay A."/>
            <person name="Hillier L.W."/>
            <person name="Minx P."/>
            <person name="Boehm T."/>
            <person name="Wilson R.K."/>
            <person name="Brenner S."/>
            <person name="Warren W.C."/>
        </authorList>
    </citation>
    <scope>NUCLEOTIDE SEQUENCE [LARGE SCALE GENOMIC DNA]</scope>
</reference>
<evidence type="ECO:0000313" key="13">
    <source>
        <dbReference type="Proteomes" id="UP000314986"/>
    </source>
</evidence>
<keyword evidence="4" id="KW-0862">Zinc</keyword>
<dbReference type="CDD" id="cd14362">
    <property type="entry name" value="CUE_TAB2_TAB3"/>
    <property type="match status" value="1"/>
</dbReference>
<dbReference type="GO" id="GO:0043123">
    <property type="term" value="P:positive regulation of canonical NF-kappaB signal transduction"/>
    <property type="evidence" value="ECO:0007669"/>
    <property type="project" value="TreeGrafter"/>
</dbReference>
<dbReference type="InterPro" id="IPR003892">
    <property type="entry name" value="CUE"/>
</dbReference>
<dbReference type="FunFam" id="1.10.8.10:FF:000025">
    <property type="entry name" value="TGF-beta-activated kinase 1 and MAP3K7-binding protein 3"/>
    <property type="match status" value="1"/>
</dbReference>
<feature type="compositionally biased region" description="Basic and acidic residues" evidence="9">
    <location>
        <begin position="656"/>
        <end position="666"/>
    </location>
</feature>
<reference evidence="12" key="4">
    <citation type="submission" date="2025-08" db="UniProtKB">
        <authorList>
            <consortium name="Ensembl"/>
        </authorList>
    </citation>
    <scope>IDENTIFICATION</scope>
</reference>
<dbReference type="Proteomes" id="UP000314986">
    <property type="component" value="Unassembled WGS sequence"/>
</dbReference>
<evidence type="ECO:0000256" key="5">
    <source>
        <dbReference type="ARBA" id="ARBA00022843"/>
    </source>
</evidence>
<reference evidence="13" key="2">
    <citation type="journal article" date="2007" name="PLoS Biol.">
        <title>Survey sequencing and comparative analysis of the elephant shark (Callorhinchus milii) genome.</title>
        <authorList>
            <person name="Venkatesh B."/>
            <person name="Kirkness E.F."/>
            <person name="Loh Y.H."/>
            <person name="Halpern A.L."/>
            <person name="Lee A.P."/>
            <person name="Johnson J."/>
            <person name="Dandona N."/>
            <person name="Viswanathan L.D."/>
            <person name="Tay A."/>
            <person name="Venter J.C."/>
            <person name="Strausberg R.L."/>
            <person name="Brenner S."/>
        </authorList>
    </citation>
    <scope>NUCLEOTIDE SEQUENCE [LARGE SCALE GENOMIC DNA]</scope>
</reference>
<dbReference type="AlphaFoldDB" id="A0A4W3GMN3"/>
<feature type="region of interest" description="Disordered" evidence="9">
    <location>
        <begin position="129"/>
        <end position="183"/>
    </location>
</feature>
<evidence type="ECO:0000259" key="10">
    <source>
        <dbReference type="PROSITE" id="PS50199"/>
    </source>
</evidence>
<dbReference type="KEGG" id="cmk:103186405"/>
<dbReference type="GeneID" id="103186405"/>
<evidence type="ECO:0000256" key="3">
    <source>
        <dbReference type="ARBA" id="ARBA00022771"/>
    </source>
</evidence>
<evidence type="ECO:0000256" key="7">
    <source>
        <dbReference type="PROSITE-ProRule" id="PRU00322"/>
    </source>
</evidence>
<dbReference type="Gene3D" id="2.30.30.380">
    <property type="entry name" value="Zn-finger domain of Sec23/24"/>
    <property type="match status" value="1"/>
</dbReference>